<evidence type="ECO:0000259" key="6">
    <source>
        <dbReference type="PROSITE" id="PS50043"/>
    </source>
</evidence>
<dbReference type="Proteomes" id="UP000655589">
    <property type="component" value="Unassembled WGS sequence"/>
</dbReference>
<evidence type="ECO:0000313" key="9">
    <source>
        <dbReference type="Proteomes" id="UP000655589"/>
    </source>
</evidence>
<dbReference type="GO" id="GO:0006355">
    <property type="term" value="P:regulation of DNA-templated transcription"/>
    <property type="evidence" value="ECO:0007669"/>
    <property type="project" value="InterPro"/>
</dbReference>
<proteinExistence type="predicted"/>
<dbReference type="SMART" id="SM00448">
    <property type="entry name" value="REC"/>
    <property type="match status" value="1"/>
</dbReference>
<dbReference type="InterPro" id="IPR000792">
    <property type="entry name" value="Tscrpt_reg_LuxR_C"/>
</dbReference>
<evidence type="ECO:0000256" key="2">
    <source>
        <dbReference type="ARBA" id="ARBA00023015"/>
    </source>
</evidence>
<keyword evidence="1 5" id="KW-0597">Phosphoprotein</keyword>
<dbReference type="Pfam" id="PF00072">
    <property type="entry name" value="Response_reg"/>
    <property type="match status" value="1"/>
</dbReference>
<reference evidence="8" key="2">
    <citation type="submission" date="2020-09" db="EMBL/GenBank/DDBJ databases">
        <authorList>
            <person name="Sun Q."/>
            <person name="Ohkuma M."/>
        </authorList>
    </citation>
    <scope>NUCLEOTIDE SEQUENCE</scope>
    <source>
        <strain evidence="8">JCM 3051</strain>
    </source>
</reference>
<protein>
    <submittedName>
        <fullName evidence="8">DNA-binding response regulator</fullName>
    </submittedName>
</protein>
<evidence type="ECO:0000313" key="8">
    <source>
        <dbReference type="EMBL" id="GGM37699.1"/>
    </source>
</evidence>
<name>A0A8H9GMN5_9MICO</name>
<dbReference type="InterPro" id="IPR058245">
    <property type="entry name" value="NreC/VraR/RcsB-like_REC"/>
</dbReference>
<dbReference type="Pfam" id="PF00196">
    <property type="entry name" value="GerE"/>
    <property type="match status" value="1"/>
</dbReference>
<evidence type="ECO:0000256" key="3">
    <source>
        <dbReference type="ARBA" id="ARBA00023125"/>
    </source>
</evidence>
<feature type="domain" description="HTH luxR-type" evidence="6">
    <location>
        <begin position="146"/>
        <end position="210"/>
    </location>
</feature>
<dbReference type="GO" id="GO:0003677">
    <property type="term" value="F:DNA binding"/>
    <property type="evidence" value="ECO:0007669"/>
    <property type="project" value="UniProtKB-KW"/>
</dbReference>
<dbReference type="InterPro" id="IPR016032">
    <property type="entry name" value="Sig_transdc_resp-reg_C-effctor"/>
</dbReference>
<keyword evidence="3 8" id="KW-0238">DNA-binding</keyword>
<keyword evidence="9" id="KW-1185">Reference proteome</keyword>
<sequence>MLIVDDDSFARTMIRSILTAQQIEVVGEASDGDEVPAAVAEHRPDIVLVDLQMRRVDGVEAIRRNAALPGAPRFVALTGYGTEDAVLRAIQAGAAGFLSKDDDPATLAGHLRAVAEGGGALGPDAAALVIQRMTTAPETHDRVAEARARLEELTERERTVAAHVAAWTNQQIGTRLGMSENTVKAHVTRSLTKLGLTSRAELAVLADRAGLTP</sequence>
<dbReference type="InterPro" id="IPR039420">
    <property type="entry name" value="WalR-like"/>
</dbReference>
<dbReference type="SMART" id="SM00421">
    <property type="entry name" value="HTH_LUXR"/>
    <property type="match status" value="1"/>
</dbReference>
<evidence type="ECO:0000256" key="5">
    <source>
        <dbReference type="PROSITE-ProRule" id="PRU00169"/>
    </source>
</evidence>
<dbReference type="SUPFAM" id="SSF46894">
    <property type="entry name" value="C-terminal effector domain of the bipartite response regulators"/>
    <property type="match status" value="1"/>
</dbReference>
<dbReference type="AlphaFoldDB" id="A0A8H9GMN5"/>
<dbReference type="InterPro" id="IPR036388">
    <property type="entry name" value="WH-like_DNA-bd_sf"/>
</dbReference>
<dbReference type="CDD" id="cd06170">
    <property type="entry name" value="LuxR_C_like"/>
    <property type="match status" value="1"/>
</dbReference>
<evidence type="ECO:0000256" key="1">
    <source>
        <dbReference type="ARBA" id="ARBA00022553"/>
    </source>
</evidence>
<evidence type="ECO:0000259" key="7">
    <source>
        <dbReference type="PROSITE" id="PS50110"/>
    </source>
</evidence>
<gene>
    <name evidence="8" type="ORF">GCM10010102_36660</name>
</gene>
<dbReference type="PANTHER" id="PTHR43214:SF24">
    <property type="entry name" value="TRANSCRIPTIONAL REGULATORY PROTEIN NARL-RELATED"/>
    <property type="match status" value="1"/>
</dbReference>
<dbReference type="EMBL" id="BMPT01000018">
    <property type="protein sequence ID" value="GGM37699.1"/>
    <property type="molecule type" value="Genomic_DNA"/>
</dbReference>
<reference evidence="8" key="1">
    <citation type="journal article" date="2014" name="Int. J. Syst. Evol. Microbiol.">
        <title>Complete genome sequence of Corynebacterium casei LMG S-19264T (=DSM 44701T), isolated from a smear-ripened cheese.</title>
        <authorList>
            <consortium name="US DOE Joint Genome Institute (JGI-PGF)"/>
            <person name="Walter F."/>
            <person name="Albersmeier A."/>
            <person name="Kalinowski J."/>
            <person name="Ruckert C."/>
        </authorList>
    </citation>
    <scope>NUCLEOTIDE SEQUENCE</scope>
    <source>
        <strain evidence="8">JCM 3051</strain>
    </source>
</reference>
<dbReference type="InterPro" id="IPR001789">
    <property type="entry name" value="Sig_transdc_resp-reg_receiver"/>
</dbReference>
<organism evidence="8 9">
    <name type="scientific">Promicromonospora citrea</name>
    <dbReference type="NCBI Taxonomy" id="43677"/>
    <lineage>
        <taxon>Bacteria</taxon>
        <taxon>Bacillati</taxon>
        <taxon>Actinomycetota</taxon>
        <taxon>Actinomycetes</taxon>
        <taxon>Micrococcales</taxon>
        <taxon>Promicromonosporaceae</taxon>
        <taxon>Promicromonospora</taxon>
    </lineage>
</organism>
<accession>A0A8H9GMN5</accession>
<dbReference type="Gene3D" id="1.10.10.10">
    <property type="entry name" value="Winged helix-like DNA-binding domain superfamily/Winged helix DNA-binding domain"/>
    <property type="match status" value="1"/>
</dbReference>
<dbReference type="GO" id="GO:0000160">
    <property type="term" value="P:phosphorelay signal transduction system"/>
    <property type="evidence" value="ECO:0007669"/>
    <property type="project" value="InterPro"/>
</dbReference>
<comment type="caution">
    <text evidence="8">The sequence shown here is derived from an EMBL/GenBank/DDBJ whole genome shotgun (WGS) entry which is preliminary data.</text>
</comment>
<keyword evidence="4" id="KW-0804">Transcription</keyword>
<dbReference type="Gene3D" id="3.40.50.2300">
    <property type="match status" value="1"/>
</dbReference>
<dbReference type="SUPFAM" id="SSF52172">
    <property type="entry name" value="CheY-like"/>
    <property type="match status" value="1"/>
</dbReference>
<dbReference type="InterPro" id="IPR011006">
    <property type="entry name" value="CheY-like_superfamily"/>
</dbReference>
<dbReference type="PANTHER" id="PTHR43214">
    <property type="entry name" value="TWO-COMPONENT RESPONSE REGULATOR"/>
    <property type="match status" value="1"/>
</dbReference>
<dbReference type="PROSITE" id="PS50110">
    <property type="entry name" value="RESPONSE_REGULATORY"/>
    <property type="match status" value="1"/>
</dbReference>
<feature type="domain" description="Response regulatory" evidence="7">
    <location>
        <begin position="1"/>
        <end position="115"/>
    </location>
</feature>
<dbReference type="CDD" id="cd17535">
    <property type="entry name" value="REC_NarL-like"/>
    <property type="match status" value="1"/>
</dbReference>
<keyword evidence="2" id="KW-0805">Transcription regulation</keyword>
<feature type="modified residue" description="4-aspartylphosphate" evidence="5">
    <location>
        <position position="50"/>
    </location>
</feature>
<dbReference type="PROSITE" id="PS50043">
    <property type="entry name" value="HTH_LUXR_2"/>
    <property type="match status" value="1"/>
</dbReference>
<evidence type="ECO:0000256" key="4">
    <source>
        <dbReference type="ARBA" id="ARBA00023163"/>
    </source>
</evidence>